<dbReference type="GeneID" id="43580455"/>
<accession>A0A5E8B7B4</accession>
<protein>
    <submittedName>
        <fullName evidence="2">Uncharacterized protein</fullName>
    </submittedName>
</protein>
<name>A0A5E8B7B4_9ASCO</name>
<organism evidence="2 3">
    <name type="scientific">Magnusiomyces paraingens</name>
    <dbReference type="NCBI Taxonomy" id="2606893"/>
    <lineage>
        <taxon>Eukaryota</taxon>
        <taxon>Fungi</taxon>
        <taxon>Dikarya</taxon>
        <taxon>Ascomycota</taxon>
        <taxon>Saccharomycotina</taxon>
        <taxon>Dipodascomycetes</taxon>
        <taxon>Dipodascales</taxon>
        <taxon>Dipodascaceae</taxon>
        <taxon>Magnusiomyces</taxon>
    </lineage>
</organism>
<feature type="region of interest" description="Disordered" evidence="1">
    <location>
        <begin position="1"/>
        <end position="86"/>
    </location>
</feature>
<gene>
    <name evidence="2" type="ORF">SAPINGB_P001634</name>
</gene>
<sequence>MAPKRPHPSLQPKKRARYQIPGEETETYGGMSMENPAMTGEQEDVPQDQPTTIDAEEEVQVTEQSAPTQPQHLVPQSTVTSKQLAEDNSVTISQQEIYGDLTDENSLVRASQSPKANKPRKNRSPLKPGHEQIVMQAFEKAYEEYTSQLNHSQEDEDVFHDSSDPKCWDLRIWKEVYEGAWKSVHQMESRTDFGTVDTVKEFYFNNRKTYRHLKAVLNSIPGVEFNTKTGAFSNLSDEALTILSAQKSMIRFLGNSKRPFLLTEYFEKLDSGAVKGWFRKVRKEAPNLSALIRDNPNPVDELSSSVGTLTAPAHSVTSPSLVAINKESSNDLVNETIDTANLPQQIIRSGNNSIWQRKQQEVPQGNRDRKGWFTRLVESGKFSYDELEALLVHISSKNVKPSLAAELNNDNDQELFLKMSYLSGFLKKEKEEQPSSSFLPPPQQ</sequence>
<dbReference type="Proteomes" id="UP000398389">
    <property type="component" value="Unassembled WGS sequence"/>
</dbReference>
<dbReference type="AlphaFoldDB" id="A0A5E8B7B4"/>
<keyword evidence="3" id="KW-1185">Reference proteome</keyword>
<feature type="region of interest" description="Disordered" evidence="1">
    <location>
        <begin position="103"/>
        <end position="130"/>
    </location>
</feature>
<evidence type="ECO:0000313" key="3">
    <source>
        <dbReference type="Proteomes" id="UP000398389"/>
    </source>
</evidence>
<evidence type="ECO:0000313" key="2">
    <source>
        <dbReference type="EMBL" id="VVT47283.1"/>
    </source>
</evidence>
<feature type="compositionally biased region" description="Polar residues" evidence="1">
    <location>
        <begin position="61"/>
        <end position="86"/>
    </location>
</feature>
<feature type="compositionally biased region" description="Basic residues" evidence="1">
    <location>
        <begin position="1"/>
        <end position="17"/>
    </location>
</feature>
<evidence type="ECO:0000256" key="1">
    <source>
        <dbReference type="SAM" id="MobiDB-lite"/>
    </source>
</evidence>
<proteinExistence type="predicted"/>
<dbReference type="EMBL" id="CABVLU010000001">
    <property type="protein sequence ID" value="VVT47283.1"/>
    <property type="molecule type" value="Genomic_DNA"/>
</dbReference>
<reference evidence="2 3" key="1">
    <citation type="submission" date="2019-09" db="EMBL/GenBank/DDBJ databases">
        <authorList>
            <person name="Brejova B."/>
        </authorList>
    </citation>
    <scope>NUCLEOTIDE SEQUENCE [LARGE SCALE GENOMIC DNA]</scope>
</reference>
<dbReference type="RefSeq" id="XP_031852246.1">
    <property type="nucleotide sequence ID" value="XM_031996355.1"/>
</dbReference>
<feature type="compositionally biased region" description="Polar residues" evidence="1">
    <location>
        <begin position="104"/>
        <end position="115"/>
    </location>
</feature>